<name>A0A6M3IHE6_9ZZZZ</name>
<reference evidence="1" key="1">
    <citation type="submission" date="2020-03" db="EMBL/GenBank/DDBJ databases">
        <title>The deep terrestrial virosphere.</title>
        <authorList>
            <person name="Holmfeldt K."/>
            <person name="Nilsson E."/>
            <person name="Simone D."/>
            <person name="Lopez-Fernandez M."/>
            <person name="Wu X."/>
            <person name="de Brujin I."/>
            <person name="Lundin D."/>
            <person name="Andersson A."/>
            <person name="Bertilsson S."/>
            <person name="Dopson M."/>
        </authorList>
    </citation>
    <scope>NUCLEOTIDE SEQUENCE</scope>
    <source>
        <strain evidence="1">MM415B01788</strain>
    </source>
</reference>
<gene>
    <name evidence="1" type="ORF">MM415B01788_0014</name>
</gene>
<sequence length="71" mass="8138">MKFCVDLDKLVKFTCCSSCHSDDDELGIDMSNKNFRGGEYYVCCAGVLAIELELNNLEHSEADVRKCYEYR</sequence>
<dbReference type="AlphaFoldDB" id="A0A6M3IHE6"/>
<protein>
    <submittedName>
        <fullName evidence="1">Uncharacterized protein</fullName>
    </submittedName>
</protein>
<dbReference type="EMBL" id="MT141239">
    <property type="protein sequence ID" value="QJA56801.1"/>
    <property type="molecule type" value="Genomic_DNA"/>
</dbReference>
<evidence type="ECO:0000313" key="1">
    <source>
        <dbReference type="EMBL" id="QJA56801.1"/>
    </source>
</evidence>
<accession>A0A6M3IHE6</accession>
<organism evidence="1">
    <name type="scientific">viral metagenome</name>
    <dbReference type="NCBI Taxonomy" id="1070528"/>
    <lineage>
        <taxon>unclassified sequences</taxon>
        <taxon>metagenomes</taxon>
        <taxon>organismal metagenomes</taxon>
    </lineage>
</organism>
<proteinExistence type="predicted"/>